<protein>
    <submittedName>
        <fullName evidence="5">Sterol regulatory element-binding protein ECM22</fullName>
    </submittedName>
</protein>
<keyword evidence="1" id="KW-0539">Nucleus</keyword>
<evidence type="ECO:0000256" key="2">
    <source>
        <dbReference type="SAM" id="MobiDB-lite"/>
    </source>
</evidence>
<dbReference type="GO" id="GO:0001228">
    <property type="term" value="F:DNA-binding transcription activator activity, RNA polymerase II-specific"/>
    <property type="evidence" value="ECO:0007669"/>
    <property type="project" value="TreeGrafter"/>
</dbReference>
<feature type="domain" description="Zn(2)-C6 fungal-type" evidence="4">
    <location>
        <begin position="35"/>
        <end position="65"/>
    </location>
</feature>
<dbReference type="OrthoDB" id="3546279at2759"/>
<reference evidence="5 6" key="1">
    <citation type="journal article" date="2015" name="BMC Genomics">
        <title>The genome of the truffle-parasite Tolypocladium ophioglossoides and the evolution of antifungal peptaibiotics.</title>
        <authorList>
            <person name="Quandt C.A."/>
            <person name="Bushley K.E."/>
            <person name="Spatafora J.W."/>
        </authorList>
    </citation>
    <scope>NUCLEOTIDE SEQUENCE [LARGE SCALE GENOMIC DNA]</scope>
    <source>
        <strain evidence="5 6">CBS 100239</strain>
    </source>
</reference>
<dbReference type="Gene3D" id="4.10.240.10">
    <property type="entry name" value="Zn(2)-C6 fungal-type DNA-binding domain"/>
    <property type="match status" value="1"/>
</dbReference>
<proteinExistence type="predicted"/>
<dbReference type="InterPro" id="IPR053157">
    <property type="entry name" value="Sterol_Uptake_Regulator"/>
</dbReference>
<keyword evidence="3" id="KW-1133">Transmembrane helix</keyword>
<name>A0A0L0MZ65_TOLOC</name>
<dbReference type="STRING" id="1163406.A0A0L0MZ65"/>
<evidence type="ECO:0000259" key="4">
    <source>
        <dbReference type="PROSITE" id="PS50048"/>
    </source>
</evidence>
<sequence>MSDAATTPIFIPGLDPDGPIRKGHLKLFHKKSRTGCQRCRTRRVKCDETKPICRKCQLQGVSCLYDRQDPRSLASSHKPIAAAPQQEPRDADFFRPADADGNANQGSRSPESAGELSETRQRRIQELELLHFYITETGPSIAFDKNTSYDLYVKAIPRMAFKSDALLYSVYAFATLHQTKTTGGEDPSIPSHTSIAAARDRHRLYIQLAFQHHHRELAQLSRDNVDMLIMTASLMRLIAFVVLSERSLVPYTPPLEWLRMTESHARLFHAAWDLVGDNSSTQTARLIQSTPVVWDDDEREGANNRQGLQHILLARGDGDGHNEDDPNAWDAAVRRAYESALSYIGGVWQSIQRNDPLGPIGRRLMVFPLLVDKRFIELVGEARPRALVVMAHYFALVVILKSFWFIGNTGRREVRAIAAHLPAHWQDLMEWPLRIVDDGGLAYSFAAVS</sequence>
<dbReference type="Pfam" id="PF00172">
    <property type="entry name" value="Zn_clus"/>
    <property type="match status" value="1"/>
</dbReference>
<gene>
    <name evidence="5" type="ORF">TOPH_08142</name>
</gene>
<keyword evidence="6" id="KW-1185">Reference proteome</keyword>
<dbReference type="PANTHER" id="PTHR47784">
    <property type="entry name" value="STEROL UPTAKE CONTROL PROTEIN 2"/>
    <property type="match status" value="1"/>
</dbReference>
<dbReference type="EMBL" id="LFRF01000040">
    <property type="protein sequence ID" value="KND87183.1"/>
    <property type="molecule type" value="Genomic_DNA"/>
</dbReference>
<feature type="transmembrane region" description="Helical" evidence="3">
    <location>
        <begin position="386"/>
        <end position="406"/>
    </location>
</feature>
<dbReference type="SUPFAM" id="SSF57701">
    <property type="entry name" value="Zn2/Cys6 DNA-binding domain"/>
    <property type="match status" value="1"/>
</dbReference>
<dbReference type="PROSITE" id="PS50048">
    <property type="entry name" value="ZN2_CY6_FUNGAL_2"/>
    <property type="match status" value="1"/>
</dbReference>
<evidence type="ECO:0000256" key="3">
    <source>
        <dbReference type="SAM" id="Phobius"/>
    </source>
</evidence>
<dbReference type="AlphaFoldDB" id="A0A0L0MZ65"/>
<evidence type="ECO:0000313" key="6">
    <source>
        <dbReference type="Proteomes" id="UP000036947"/>
    </source>
</evidence>
<dbReference type="CDD" id="cd00067">
    <property type="entry name" value="GAL4"/>
    <property type="match status" value="1"/>
</dbReference>
<dbReference type="Proteomes" id="UP000036947">
    <property type="component" value="Unassembled WGS sequence"/>
</dbReference>
<evidence type="ECO:0000313" key="5">
    <source>
        <dbReference type="EMBL" id="KND87183.1"/>
    </source>
</evidence>
<keyword evidence="3" id="KW-0812">Transmembrane</keyword>
<dbReference type="InterPro" id="IPR036864">
    <property type="entry name" value="Zn2-C6_fun-type_DNA-bd_sf"/>
</dbReference>
<evidence type="ECO:0000256" key="1">
    <source>
        <dbReference type="ARBA" id="ARBA00023242"/>
    </source>
</evidence>
<dbReference type="PROSITE" id="PS00463">
    <property type="entry name" value="ZN2_CY6_FUNGAL_1"/>
    <property type="match status" value="1"/>
</dbReference>
<dbReference type="PANTHER" id="PTHR47784:SF5">
    <property type="entry name" value="STEROL UPTAKE CONTROL PROTEIN 2"/>
    <property type="match status" value="1"/>
</dbReference>
<keyword evidence="3" id="KW-0472">Membrane</keyword>
<accession>A0A0L0MZ65</accession>
<comment type="caution">
    <text evidence="5">The sequence shown here is derived from an EMBL/GenBank/DDBJ whole genome shotgun (WGS) entry which is preliminary data.</text>
</comment>
<dbReference type="GO" id="GO:0008270">
    <property type="term" value="F:zinc ion binding"/>
    <property type="evidence" value="ECO:0007669"/>
    <property type="project" value="InterPro"/>
</dbReference>
<feature type="region of interest" description="Disordered" evidence="2">
    <location>
        <begin position="74"/>
        <end position="120"/>
    </location>
</feature>
<dbReference type="SMART" id="SM00066">
    <property type="entry name" value="GAL4"/>
    <property type="match status" value="1"/>
</dbReference>
<organism evidence="5 6">
    <name type="scientific">Tolypocladium ophioglossoides (strain CBS 100239)</name>
    <name type="common">Snaketongue truffleclub</name>
    <name type="synonym">Elaphocordyceps ophioglossoides</name>
    <dbReference type="NCBI Taxonomy" id="1163406"/>
    <lineage>
        <taxon>Eukaryota</taxon>
        <taxon>Fungi</taxon>
        <taxon>Dikarya</taxon>
        <taxon>Ascomycota</taxon>
        <taxon>Pezizomycotina</taxon>
        <taxon>Sordariomycetes</taxon>
        <taxon>Hypocreomycetidae</taxon>
        <taxon>Hypocreales</taxon>
        <taxon>Ophiocordycipitaceae</taxon>
        <taxon>Tolypocladium</taxon>
    </lineage>
</organism>
<dbReference type="InterPro" id="IPR001138">
    <property type="entry name" value="Zn2Cys6_DnaBD"/>
</dbReference>
<feature type="compositionally biased region" description="Basic and acidic residues" evidence="2">
    <location>
        <begin position="87"/>
        <end position="98"/>
    </location>
</feature>